<comment type="caution">
    <text evidence="2">The sequence shown here is derived from an EMBL/GenBank/DDBJ whole genome shotgun (WGS) entry which is preliminary data.</text>
</comment>
<dbReference type="Pfam" id="PF14280">
    <property type="entry name" value="DUF4365"/>
    <property type="match status" value="1"/>
</dbReference>
<evidence type="ECO:0000259" key="1">
    <source>
        <dbReference type="Pfam" id="PF14280"/>
    </source>
</evidence>
<organism evidence="2 3">
    <name type="scientific">Aureimonas ureilytica</name>
    <dbReference type="NCBI Taxonomy" id="401562"/>
    <lineage>
        <taxon>Bacteria</taxon>
        <taxon>Pseudomonadati</taxon>
        <taxon>Pseudomonadota</taxon>
        <taxon>Alphaproteobacteria</taxon>
        <taxon>Hyphomicrobiales</taxon>
        <taxon>Aurantimonadaceae</taxon>
        <taxon>Aureimonas</taxon>
    </lineage>
</organism>
<evidence type="ECO:0000313" key="3">
    <source>
        <dbReference type="Proteomes" id="UP000078529"/>
    </source>
</evidence>
<dbReference type="EMBL" id="LDQA01000013">
    <property type="protein sequence ID" value="KTR07068.1"/>
    <property type="molecule type" value="Genomic_DNA"/>
</dbReference>
<keyword evidence="3" id="KW-1185">Reference proteome</keyword>
<dbReference type="RefSeq" id="WP_058599248.1">
    <property type="nucleotide sequence ID" value="NZ_LDQA01000013.1"/>
</dbReference>
<evidence type="ECO:0000313" key="2">
    <source>
        <dbReference type="EMBL" id="KTR07068.1"/>
    </source>
</evidence>
<dbReference type="AlphaFoldDB" id="A0A175RUS1"/>
<name>A0A175RUS1_9HYPH</name>
<dbReference type="Proteomes" id="UP000078529">
    <property type="component" value="Unassembled WGS sequence"/>
</dbReference>
<reference evidence="2 3" key="1">
    <citation type="journal article" date="2016" name="Front. Microbiol.">
        <title>Genomic Resource of Rice Seed Associated Bacteria.</title>
        <authorList>
            <person name="Midha S."/>
            <person name="Bansal K."/>
            <person name="Sharma S."/>
            <person name="Kumar N."/>
            <person name="Patil P.P."/>
            <person name="Chaudhry V."/>
            <person name="Patil P.B."/>
        </authorList>
    </citation>
    <scope>NUCLEOTIDE SEQUENCE [LARGE SCALE GENOMIC DNA]</scope>
    <source>
        <strain evidence="2 3">NS365</strain>
    </source>
</reference>
<dbReference type="InterPro" id="IPR025375">
    <property type="entry name" value="DUF4365"/>
</dbReference>
<feature type="domain" description="DUF4365" evidence="1">
    <location>
        <begin position="21"/>
        <end position="143"/>
    </location>
</feature>
<dbReference type="PATRIC" id="fig|401562.4.peg.681"/>
<accession>A0A175RUS1</accession>
<gene>
    <name evidence="2" type="ORF">NS365_05345</name>
</gene>
<proteinExistence type="predicted"/>
<protein>
    <recommendedName>
        <fullName evidence="1">DUF4365 domain-containing protein</fullName>
    </recommendedName>
</protein>
<sequence length="394" mass="43143">MTEGVGVHLPVASSKAILGHEGEMLVSLAVAKAGHHYRPNSGLDFGVDGRIEILRPDGKQMVATGREIAVQSKRGKGVMQSTRYGRTYYFSEAHANYWLGHSLPVIVAHSWEGDAVRWAPVTTDTVRKTEHGYAIDLPEYSDLASAGTELAKLADPTARKASGARTETFLIRVSIHGDLTDDPEEIGLGALETSRKMIRGVSATVEVELEGTDILIAELDTLADLESPDGNARRRRMQFEDALAAYRSKADFLTRAVSLLLGSKELMEFFGNDDHALTDALVTLLRDQARRDGDRTALQTWPGSRQHALVVGFDVNRAELNEMFARAPELAGTFRLADASGFLVRDLPRSAIQSGLLPRLARRFVNYAITTGMADHEVLSSSRMDLENWMVGLA</sequence>